<comment type="caution">
    <text evidence="1">The sequence shown here is derived from an EMBL/GenBank/DDBJ whole genome shotgun (WGS) entry which is preliminary data.</text>
</comment>
<sequence>MGGGNLTLEAGRDAGVRDAIGDALDSTIAPRSGAIIAAVGSTGRVSDGQLHLTGGGDLQLRIGGALNPNLRATFSSLNASRAGQNLDLNGTFSNLRGSLQLDAGRIGAMGVTLEATRRWASCVRPICSPPTRVQALEQFGAAVDIAAAHVVAGGDQVGAEAQGVVEEGLNLISRLHRMSGFGVRPALYSARKCSNTLSQYSAASWRCAA</sequence>
<evidence type="ECO:0000313" key="2">
    <source>
        <dbReference type="Proteomes" id="UP000243478"/>
    </source>
</evidence>
<proteinExistence type="predicted"/>
<protein>
    <submittedName>
        <fullName evidence="1">Uncharacterized protein</fullName>
    </submittedName>
</protein>
<evidence type="ECO:0000313" key="1">
    <source>
        <dbReference type="EMBL" id="KKD57146.1"/>
    </source>
</evidence>
<dbReference type="AlphaFoldDB" id="A0A0F5ZN47"/>
<dbReference type="Proteomes" id="UP000243478">
    <property type="component" value="Unassembled WGS sequence"/>
</dbReference>
<reference evidence="1 2" key="1">
    <citation type="submission" date="2015-03" db="EMBL/GenBank/DDBJ databases">
        <title>Draft genome of Stenotrophomonas maltophila isolated from urine specimen.</title>
        <authorList>
            <person name="Murugan N."/>
            <person name="Malathi J."/>
            <person name="Umashankar V."/>
            <person name="Madhavan H."/>
        </authorList>
    </citation>
    <scope>NUCLEOTIDE SEQUENCE [LARGE SCALE GENOMIC DNA]</scope>
    <source>
        <strain evidence="1 2">JMNMN1</strain>
    </source>
</reference>
<name>A0A0F5ZN47_STEMA</name>
<dbReference type="PATRIC" id="fig|40324.63.peg.4183"/>
<accession>A0A0F5ZN47</accession>
<dbReference type="EMBL" id="JZRZ01000019">
    <property type="protein sequence ID" value="KKD57146.1"/>
    <property type="molecule type" value="Genomic_DNA"/>
</dbReference>
<gene>
    <name evidence="1" type="ORF">VM57_11340</name>
</gene>
<organism evidence="1 2">
    <name type="scientific">Stenotrophomonas maltophilia</name>
    <name type="common">Pseudomonas maltophilia</name>
    <name type="synonym">Xanthomonas maltophilia</name>
    <dbReference type="NCBI Taxonomy" id="40324"/>
    <lineage>
        <taxon>Bacteria</taxon>
        <taxon>Pseudomonadati</taxon>
        <taxon>Pseudomonadota</taxon>
        <taxon>Gammaproteobacteria</taxon>
        <taxon>Lysobacterales</taxon>
        <taxon>Lysobacteraceae</taxon>
        <taxon>Stenotrophomonas</taxon>
        <taxon>Stenotrophomonas maltophilia group</taxon>
    </lineage>
</organism>